<organism evidence="1 2">
    <name type="scientific">Jannaschia seosinensis</name>
    <dbReference type="NCBI Taxonomy" id="313367"/>
    <lineage>
        <taxon>Bacteria</taxon>
        <taxon>Pseudomonadati</taxon>
        <taxon>Pseudomonadota</taxon>
        <taxon>Alphaproteobacteria</taxon>
        <taxon>Rhodobacterales</taxon>
        <taxon>Roseobacteraceae</taxon>
        <taxon>Jannaschia</taxon>
    </lineage>
</organism>
<evidence type="ECO:0000313" key="1">
    <source>
        <dbReference type="EMBL" id="CUH23418.1"/>
    </source>
</evidence>
<dbReference type="AlphaFoldDB" id="A0A0M7B794"/>
<protein>
    <submittedName>
        <fullName evidence="1">Uncharacterized protein</fullName>
    </submittedName>
</protein>
<reference evidence="1 2" key="1">
    <citation type="submission" date="2015-09" db="EMBL/GenBank/DDBJ databases">
        <authorList>
            <person name="Jackson K.R."/>
            <person name="Lunt B.L."/>
            <person name="Fisher J.N.B."/>
            <person name="Gardner A.V."/>
            <person name="Bailey M.E."/>
            <person name="Deus L.M."/>
            <person name="Earl A.S."/>
            <person name="Gibby P.D."/>
            <person name="Hartmann K.A."/>
            <person name="Liu J.E."/>
            <person name="Manci A.M."/>
            <person name="Nielsen D.A."/>
            <person name="Solomon M.B."/>
            <person name="Breakwell D.P."/>
            <person name="Burnett S.H."/>
            <person name="Grose J.H."/>
        </authorList>
    </citation>
    <scope>NUCLEOTIDE SEQUENCE [LARGE SCALE GENOMIC DNA]</scope>
    <source>
        <strain evidence="1 2">CECT 7799</strain>
    </source>
</reference>
<evidence type="ECO:0000313" key="2">
    <source>
        <dbReference type="Proteomes" id="UP000049455"/>
    </source>
</evidence>
<sequence>MLRTVSIGKYLSIQGIFVQNLADGLGQVRVGTQLFTGRLIGG</sequence>
<proteinExistence type="predicted"/>
<dbReference type="EMBL" id="CYPR01000039">
    <property type="protein sequence ID" value="CUH23418.1"/>
    <property type="molecule type" value="Genomic_DNA"/>
</dbReference>
<keyword evidence="2" id="KW-1185">Reference proteome</keyword>
<name>A0A0M7B794_9RHOB</name>
<dbReference type="STRING" id="313367.JSE7799_00629"/>
<dbReference type="Proteomes" id="UP000049455">
    <property type="component" value="Unassembled WGS sequence"/>
</dbReference>
<dbReference type="RefSeq" id="WP_055662301.1">
    <property type="nucleotide sequence ID" value="NZ_CYPR01000039.1"/>
</dbReference>
<accession>A0A0M7B794</accession>
<gene>
    <name evidence="1" type="ORF">JSE7799_00629</name>
</gene>